<feature type="non-terminal residue" evidence="2">
    <location>
        <position position="1"/>
    </location>
</feature>
<feature type="region of interest" description="Disordered" evidence="1">
    <location>
        <begin position="42"/>
        <end position="192"/>
    </location>
</feature>
<keyword evidence="3" id="KW-1185">Reference proteome</keyword>
<accession>A0A073K6T5</accession>
<feature type="compositionally biased region" description="Basic and acidic residues" evidence="1">
    <location>
        <begin position="76"/>
        <end position="91"/>
    </location>
</feature>
<evidence type="ECO:0000313" key="2">
    <source>
        <dbReference type="EMBL" id="KEK17933.1"/>
    </source>
</evidence>
<comment type="caution">
    <text evidence="2">The sequence shown here is derived from an EMBL/GenBank/DDBJ whole genome shotgun (WGS) entry which is preliminary data.</text>
</comment>
<name>A0A073K6T5_9BACI</name>
<reference evidence="2 3" key="1">
    <citation type="submission" date="2014-06" db="EMBL/GenBank/DDBJ databases">
        <title>Draft genome sequence of Bacillus gaemokensis JCM 15801 (MCCC 1A00707).</title>
        <authorList>
            <person name="Lai Q."/>
            <person name="Liu Y."/>
            <person name="Shao Z."/>
        </authorList>
    </citation>
    <scope>NUCLEOTIDE SEQUENCE [LARGE SCALE GENOMIC DNA]</scope>
    <source>
        <strain evidence="2 3">JCM 15801</strain>
    </source>
</reference>
<feature type="region of interest" description="Disordered" evidence="1">
    <location>
        <begin position="231"/>
        <end position="266"/>
    </location>
</feature>
<proteinExistence type="predicted"/>
<dbReference type="AlphaFoldDB" id="A0A073K6T5"/>
<feature type="compositionally biased region" description="Basic and acidic residues" evidence="1">
    <location>
        <begin position="100"/>
        <end position="109"/>
    </location>
</feature>
<feature type="non-terminal residue" evidence="2">
    <location>
        <position position="266"/>
    </location>
</feature>
<dbReference type="EMBL" id="JOTM01000158">
    <property type="protein sequence ID" value="KEK17933.1"/>
    <property type="molecule type" value="Genomic_DNA"/>
</dbReference>
<protein>
    <submittedName>
        <fullName evidence="2">Uncharacterized protein</fullName>
    </submittedName>
</protein>
<feature type="region of interest" description="Disordered" evidence="1">
    <location>
        <begin position="1"/>
        <end position="23"/>
    </location>
</feature>
<dbReference type="Proteomes" id="UP000027778">
    <property type="component" value="Unassembled WGS sequence"/>
</dbReference>
<organism evidence="2 3">
    <name type="scientific">Bacillus gaemokensis</name>
    <dbReference type="NCBI Taxonomy" id="574375"/>
    <lineage>
        <taxon>Bacteria</taxon>
        <taxon>Bacillati</taxon>
        <taxon>Bacillota</taxon>
        <taxon>Bacilli</taxon>
        <taxon>Bacillales</taxon>
        <taxon>Bacillaceae</taxon>
        <taxon>Bacillus</taxon>
        <taxon>Bacillus cereus group</taxon>
    </lineage>
</organism>
<evidence type="ECO:0000256" key="1">
    <source>
        <dbReference type="SAM" id="MobiDB-lite"/>
    </source>
</evidence>
<feature type="compositionally biased region" description="Basic and acidic residues" evidence="1">
    <location>
        <begin position="130"/>
        <end position="153"/>
    </location>
</feature>
<evidence type="ECO:0000313" key="3">
    <source>
        <dbReference type="Proteomes" id="UP000027778"/>
    </source>
</evidence>
<gene>
    <name evidence="2" type="ORF">BAGA_08735</name>
</gene>
<sequence length="266" mass="27656">QRLEAAVGAEFAGQRGPYLQRPHGQGQFAQVAVVGAHPAVAGAAGGAAGDGMALQQGDGMAGARQRPGQRGAENAGAHDDIIARDFTHDDPGTGTGKWDASGREARRPEVGQQRRRRAVDDLGGQQFGKNGRERGRAVAERHRQASDVGDLARHRPLVAGDGTQADAGLDLGEGGTAGQPASGRRGDGVDHVRRDRPAALVVAGDAGVGPIGMQRQQAIGARPDRDVRRAQHGFGGRHAGPRRHQQGGIGLRRQLDAHLPQQGGRA</sequence>